<dbReference type="EMBL" id="NEVH01007831">
    <property type="protein sequence ID" value="PNF34999.1"/>
    <property type="molecule type" value="Genomic_DNA"/>
</dbReference>
<gene>
    <name evidence="1" type="ORF">B7P43_G12131</name>
</gene>
<accession>A0A2J7R2D8</accession>
<comment type="caution">
    <text evidence="1">The sequence shown here is derived from an EMBL/GenBank/DDBJ whole genome shotgun (WGS) entry which is preliminary data.</text>
</comment>
<proteinExistence type="predicted"/>
<reference evidence="1 2" key="1">
    <citation type="submission" date="2017-12" db="EMBL/GenBank/DDBJ databases">
        <title>Hemimetabolous genomes reveal molecular basis of termite eusociality.</title>
        <authorList>
            <person name="Harrison M.C."/>
            <person name="Jongepier E."/>
            <person name="Robertson H.M."/>
            <person name="Arning N."/>
            <person name="Bitard-Feildel T."/>
            <person name="Chao H."/>
            <person name="Childers C.P."/>
            <person name="Dinh H."/>
            <person name="Doddapaneni H."/>
            <person name="Dugan S."/>
            <person name="Gowin J."/>
            <person name="Greiner C."/>
            <person name="Han Y."/>
            <person name="Hu H."/>
            <person name="Hughes D.S.T."/>
            <person name="Huylmans A.-K."/>
            <person name="Kemena C."/>
            <person name="Kremer L.P.M."/>
            <person name="Lee S.L."/>
            <person name="Lopez-Ezquerra A."/>
            <person name="Mallet L."/>
            <person name="Monroy-Kuhn J.M."/>
            <person name="Moser A."/>
            <person name="Murali S.C."/>
            <person name="Muzny D.M."/>
            <person name="Otani S."/>
            <person name="Piulachs M.-D."/>
            <person name="Poelchau M."/>
            <person name="Qu J."/>
            <person name="Schaub F."/>
            <person name="Wada-Katsumata A."/>
            <person name="Worley K.C."/>
            <person name="Xie Q."/>
            <person name="Ylla G."/>
            <person name="Poulsen M."/>
            <person name="Gibbs R.A."/>
            <person name="Schal C."/>
            <person name="Richards S."/>
            <person name="Belles X."/>
            <person name="Korb J."/>
            <person name="Bornberg-Bauer E."/>
        </authorList>
    </citation>
    <scope>NUCLEOTIDE SEQUENCE [LARGE SCALE GENOMIC DNA]</scope>
    <source>
        <tissue evidence="1">Whole body</tissue>
    </source>
</reference>
<organism evidence="1 2">
    <name type="scientific">Cryptotermes secundus</name>
    <dbReference type="NCBI Taxonomy" id="105785"/>
    <lineage>
        <taxon>Eukaryota</taxon>
        <taxon>Metazoa</taxon>
        <taxon>Ecdysozoa</taxon>
        <taxon>Arthropoda</taxon>
        <taxon>Hexapoda</taxon>
        <taxon>Insecta</taxon>
        <taxon>Pterygota</taxon>
        <taxon>Neoptera</taxon>
        <taxon>Polyneoptera</taxon>
        <taxon>Dictyoptera</taxon>
        <taxon>Blattodea</taxon>
        <taxon>Blattoidea</taxon>
        <taxon>Termitoidae</taxon>
        <taxon>Kalotermitidae</taxon>
        <taxon>Cryptotermitinae</taxon>
        <taxon>Cryptotermes</taxon>
    </lineage>
</organism>
<dbReference type="Proteomes" id="UP000235965">
    <property type="component" value="Unassembled WGS sequence"/>
</dbReference>
<keyword evidence="2" id="KW-1185">Reference proteome</keyword>
<evidence type="ECO:0000313" key="1">
    <source>
        <dbReference type="EMBL" id="PNF34999.1"/>
    </source>
</evidence>
<sequence length="49" mass="5719">MVETALFYRMQTDRTSKTLQESRSHNRPYILLSQTNLTVIGKSAKPRCF</sequence>
<dbReference type="InParanoid" id="A0A2J7R2D8"/>
<protein>
    <submittedName>
        <fullName evidence="1">Uncharacterized protein</fullName>
    </submittedName>
</protein>
<evidence type="ECO:0000313" key="2">
    <source>
        <dbReference type="Proteomes" id="UP000235965"/>
    </source>
</evidence>
<name>A0A2J7R2D8_9NEOP</name>
<dbReference type="AlphaFoldDB" id="A0A2J7R2D8"/>